<dbReference type="GeneID" id="19878648"/>
<protein>
    <recommendedName>
        <fullName evidence="4">Symplekin C-terminal domain-containing protein</fullName>
    </recommendedName>
</protein>
<gene>
    <name evidence="2" type="ORF">VCUG_00763</name>
</gene>
<proteinExistence type="predicted"/>
<dbReference type="RefSeq" id="XP_008073784.1">
    <property type="nucleotide sequence ID" value="XM_008075593.1"/>
</dbReference>
<feature type="region of interest" description="Disordered" evidence="1">
    <location>
        <begin position="1"/>
        <end position="33"/>
    </location>
</feature>
<evidence type="ECO:0008006" key="4">
    <source>
        <dbReference type="Google" id="ProtNLM"/>
    </source>
</evidence>
<feature type="compositionally biased region" description="Basic and acidic residues" evidence="1">
    <location>
        <begin position="1"/>
        <end position="28"/>
    </location>
</feature>
<evidence type="ECO:0000313" key="2">
    <source>
        <dbReference type="EMBL" id="ELA47802.1"/>
    </source>
</evidence>
<dbReference type="HOGENOM" id="CLU_367476_0_0_1"/>
<dbReference type="STRING" id="948595.L2GWS3"/>
<evidence type="ECO:0000313" key="3">
    <source>
        <dbReference type="Proteomes" id="UP000011081"/>
    </source>
</evidence>
<sequence>MKENDEDSQKRKSGWIRKDLQDYDKDARTNGQKISLEGDKSAIEDLNQSMNYKPVEKMVHGRENGKFGKKSGSHATVSDEELVNFGELSPDKMLNALNTLTVLLSKANVHQVYAFLLNLQEHTLTIPSTHHESITSSLSILSANVKQLLPMEIEHYDLKLINVIDDTSERKVPFNMYLTNYLTSLFIKLTIKEIENAVNNYFYPERRRIDCGIEDILGNGYGALLVEENGDTKANGVHDVGKGSASDEHENSDRASVKGNGDGCVKRENRYENLEHDKKTAGKPVKRPLKGEKTSRTQVTGTEREANTDNMSVKRIKRNEHHAATEDGSEQNKEKQMVKDVLLSNKTLFCILKDEDYNINLFLSLLKYEEKLQSFLLFLYINHESTYETFLRNALSSCTAEQQPKILQNFVEVRIEELKFFDKENLKQMVKKRMHRESLRVKLKEIEKSELLDIIKEDFKFFKNNLDYYDLSFKELLALAEEEDEVIEYLFDNLAVYGSNWMGSVVKVLSGKNENFIFDFFEQRVRPLADQTKTHSEEEVHSLIYDAIVVYLKYNKPSKLLLQLFRSNYLLDNKKYFFNVITILEKETIKNRLMDYLDEETLPFFTRVMTANEILHELCVFNCDRYDREKNTKSDISSRTRLEGIFKLIVPKFTEDTIIQTLASSDNTPNFFLALKYSLITYATLKPFTLTVLQRHSLRTNEYIDVLEMMGMDAIDVLVCKDKNFISYVLRRSKKIKEVCVQSEGRNLRGMDKVLEAYSSQMQ</sequence>
<feature type="compositionally biased region" description="Basic and acidic residues" evidence="1">
    <location>
        <begin position="239"/>
        <end position="256"/>
    </location>
</feature>
<evidence type="ECO:0000256" key="1">
    <source>
        <dbReference type="SAM" id="MobiDB-lite"/>
    </source>
</evidence>
<feature type="compositionally biased region" description="Basic and acidic residues" evidence="1">
    <location>
        <begin position="264"/>
        <end position="280"/>
    </location>
</feature>
<dbReference type="Proteomes" id="UP000011081">
    <property type="component" value="Unassembled WGS sequence"/>
</dbReference>
<dbReference type="OrthoDB" id="10364067at2759"/>
<feature type="region of interest" description="Disordered" evidence="1">
    <location>
        <begin position="235"/>
        <end position="311"/>
    </location>
</feature>
<name>L2GWS3_VAVCU</name>
<dbReference type="EMBL" id="GL877412">
    <property type="protein sequence ID" value="ELA47802.1"/>
    <property type="molecule type" value="Genomic_DNA"/>
</dbReference>
<organism evidence="2 3">
    <name type="scientific">Vavraia culicis (isolate floridensis)</name>
    <name type="common">Microsporidian parasite</name>
    <dbReference type="NCBI Taxonomy" id="948595"/>
    <lineage>
        <taxon>Eukaryota</taxon>
        <taxon>Fungi</taxon>
        <taxon>Fungi incertae sedis</taxon>
        <taxon>Microsporidia</taxon>
        <taxon>Pleistophoridae</taxon>
        <taxon>Vavraia</taxon>
    </lineage>
</organism>
<accession>L2GWS3</accession>
<dbReference type="AlphaFoldDB" id="L2GWS3"/>
<dbReference type="OMA" id="MMGMDAI"/>
<keyword evidence="3" id="KW-1185">Reference proteome</keyword>
<dbReference type="VEuPathDB" id="MicrosporidiaDB:VCUG_00763"/>
<reference evidence="3" key="1">
    <citation type="submission" date="2011-03" db="EMBL/GenBank/DDBJ databases">
        <title>The genome sequence of Vavraia culicis strain floridensis.</title>
        <authorList>
            <consortium name="The Broad Institute Genome Sequencing Platform"/>
            <person name="Cuomo C."/>
            <person name="Becnel J."/>
            <person name="Sanscrainte N."/>
            <person name="Young S.K."/>
            <person name="Zeng Q."/>
            <person name="Gargeya S."/>
            <person name="Fitzgerald M."/>
            <person name="Haas B."/>
            <person name="Abouelleil A."/>
            <person name="Alvarado L."/>
            <person name="Arachchi H.M."/>
            <person name="Berlin A."/>
            <person name="Chapman S.B."/>
            <person name="Gearin G."/>
            <person name="Goldberg J."/>
            <person name="Griggs A."/>
            <person name="Gujja S."/>
            <person name="Hansen M."/>
            <person name="Heiman D."/>
            <person name="Howarth C."/>
            <person name="Larimer J."/>
            <person name="Lui A."/>
            <person name="MacDonald P.J.P."/>
            <person name="McCowen C."/>
            <person name="Montmayeur A."/>
            <person name="Murphy C."/>
            <person name="Neiman D."/>
            <person name="Pearson M."/>
            <person name="Priest M."/>
            <person name="Roberts A."/>
            <person name="Saif S."/>
            <person name="Shea T."/>
            <person name="Sisk P."/>
            <person name="Stolte C."/>
            <person name="Sykes S."/>
            <person name="Wortman J."/>
            <person name="Nusbaum C."/>
            <person name="Birren B."/>
        </authorList>
    </citation>
    <scope>NUCLEOTIDE SEQUENCE [LARGE SCALE GENOMIC DNA]</scope>
    <source>
        <strain evidence="3">floridensis</strain>
    </source>
</reference>
<dbReference type="InParanoid" id="L2GWS3"/>